<dbReference type="RefSeq" id="XP_011199982.2">
    <property type="nucleotide sequence ID" value="XM_011201680.4"/>
</dbReference>
<reference evidence="3" key="1">
    <citation type="journal article" date="2014" name="BMC Genomics">
        <title>Characterizing the developmental transcriptome of the oriental fruit fly, Bactrocera dorsalis (Diptera: Tephritidae) through comparative genomic analysis with Drosophila melanogaster utilizing modENCODE datasets.</title>
        <authorList>
            <person name="Geib S.M."/>
            <person name="Calla B."/>
            <person name="Hall B."/>
            <person name="Hou S."/>
            <person name="Manoukis N.C."/>
        </authorList>
    </citation>
    <scope>NUCLEOTIDE SEQUENCE</scope>
    <source>
        <strain evidence="3">Punador</strain>
    </source>
</reference>
<name>A0A034WH51_BACDO</name>
<evidence type="ECO:0000256" key="1">
    <source>
        <dbReference type="SAM" id="MobiDB-lite"/>
    </source>
</evidence>
<dbReference type="AlphaFoldDB" id="A0A034WH51"/>
<feature type="signal peptide" evidence="2">
    <location>
        <begin position="1"/>
        <end position="18"/>
    </location>
</feature>
<dbReference type="EMBL" id="GAKP01004933">
    <property type="protein sequence ID" value="JAC54019.1"/>
    <property type="molecule type" value="Transcribed_RNA"/>
</dbReference>
<proteinExistence type="predicted"/>
<feature type="compositionally biased region" description="Basic and acidic residues" evidence="1">
    <location>
        <begin position="383"/>
        <end position="396"/>
    </location>
</feature>
<evidence type="ECO:0000256" key="2">
    <source>
        <dbReference type="SAM" id="SignalP"/>
    </source>
</evidence>
<sequence>MFCKVALTCLLGITAINARSIDNYNFPTYPTQNTNEFYPGAALPDYNPKRYGDTSDIVCVSLSMAPPSRILLPPYEDYGAAQTYSNSIYQSELPAWQFRNEIPAQYEEVEQLAPQPYPYEVVNRVLPKVEEPTDFQPLETQLSAQEKQITQVADDVKSVQQTVSELEKYLEGVAAVLVPQNKAKNGVIKISRNLVPKLGDVQTGSMSEKEIDKLISSMWGEDSTEANTSGEEKELDKLISSMIVEDSAVNDIEKMEKQLENVISSMLGVDSTKSNSLEKDKELDKLFSSLILEDSAVNAGARKDKGMVNVISSMIVAKPADGDSEEKKKDLEKFIDSLFKADYSDYDKKLTEEHSDAEEEYNKKIDAFLNQMFAEEAQEEEEKVEKKKIEGGKIEEEKEDEFAAGEAKNTIYDLNDEMEQLFKDSASHKDEQKLGFDYYDELDLQDYLMNKKYVLNYDKNRH</sequence>
<keyword evidence="2" id="KW-0732">Signal</keyword>
<accession>A0A034WH51</accession>
<feature type="region of interest" description="Disordered" evidence="1">
    <location>
        <begin position="381"/>
        <end position="406"/>
    </location>
</feature>
<dbReference type="OrthoDB" id="8058331at2759"/>
<organism evidence="3">
    <name type="scientific">Bactrocera dorsalis</name>
    <name type="common">Oriental fruit fly</name>
    <name type="synonym">Dacus dorsalis</name>
    <dbReference type="NCBI Taxonomy" id="27457"/>
    <lineage>
        <taxon>Eukaryota</taxon>
        <taxon>Metazoa</taxon>
        <taxon>Ecdysozoa</taxon>
        <taxon>Arthropoda</taxon>
        <taxon>Hexapoda</taxon>
        <taxon>Insecta</taxon>
        <taxon>Pterygota</taxon>
        <taxon>Neoptera</taxon>
        <taxon>Endopterygota</taxon>
        <taxon>Diptera</taxon>
        <taxon>Brachycera</taxon>
        <taxon>Muscomorpha</taxon>
        <taxon>Tephritoidea</taxon>
        <taxon>Tephritidae</taxon>
        <taxon>Bactrocera</taxon>
        <taxon>Bactrocera</taxon>
    </lineage>
</organism>
<dbReference type="GeneID" id="105223824"/>
<protein>
    <submittedName>
        <fullName evidence="3">Uncharacterized protein</fullName>
    </submittedName>
</protein>
<feature type="chain" id="PRO_5044538954" evidence="2">
    <location>
        <begin position="19"/>
        <end position="462"/>
    </location>
</feature>
<dbReference type="KEGG" id="bdr:105223824"/>
<evidence type="ECO:0000313" key="3">
    <source>
        <dbReference type="EMBL" id="JAC54019.1"/>
    </source>
</evidence>